<evidence type="ECO:0000313" key="2">
    <source>
        <dbReference type="Proteomes" id="UP000308600"/>
    </source>
</evidence>
<dbReference type="Proteomes" id="UP000308600">
    <property type="component" value="Unassembled WGS sequence"/>
</dbReference>
<name>A0ACD3AU61_9AGAR</name>
<gene>
    <name evidence="1" type="ORF">BDN72DRAFT_960023</name>
</gene>
<proteinExistence type="predicted"/>
<dbReference type="EMBL" id="ML208344">
    <property type="protein sequence ID" value="TFK68794.1"/>
    <property type="molecule type" value="Genomic_DNA"/>
</dbReference>
<evidence type="ECO:0000313" key="1">
    <source>
        <dbReference type="EMBL" id="TFK68794.1"/>
    </source>
</evidence>
<keyword evidence="2" id="KW-1185">Reference proteome</keyword>
<protein>
    <submittedName>
        <fullName evidence="1">Uncharacterized protein</fullName>
    </submittedName>
</protein>
<sequence>MDPAAVNVNVTVDDFDSIITYENPSLWDTPDPSIPDFPGEMGVNTPWWMGTFHETRQVGAVVGFNFTGPAIYVYGNSGPAFGSFEVNLDGIKTNYSAYAAKNATTPYVLFKADNLTYSKHQLSFKNLGAGSQGPGDIFFLDYMQQTIQVAPAGATVSNVTVQEDDPAISYSGDWGNNTSTNFNGGGTTFTHQNGASMTFTFNGSAIYVFGDKKNDHGLYQVTVDSNPPELYDDVSGCGSAFAMTCEQQKPCLKFLGSNLGEGQHTMKIENIAPGDLSFFDFDSITLTVPSVYAPRDLDPNNGTSASGGVSGPKSSGLASASAALTPAVNLQIIFLYFFAMALLNRRV</sequence>
<accession>A0ACD3AU61</accession>
<organism evidence="1 2">
    <name type="scientific">Pluteus cervinus</name>
    <dbReference type="NCBI Taxonomy" id="181527"/>
    <lineage>
        <taxon>Eukaryota</taxon>
        <taxon>Fungi</taxon>
        <taxon>Dikarya</taxon>
        <taxon>Basidiomycota</taxon>
        <taxon>Agaricomycotina</taxon>
        <taxon>Agaricomycetes</taxon>
        <taxon>Agaricomycetidae</taxon>
        <taxon>Agaricales</taxon>
        <taxon>Pluteineae</taxon>
        <taxon>Pluteaceae</taxon>
        <taxon>Pluteus</taxon>
    </lineage>
</organism>
<reference evidence="1 2" key="1">
    <citation type="journal article" date="2019" name="Nat. Ecol. Evol.">
        <title>Megaphylogeny resolves global patterns of mushroom evolution.</title>
        <authorList>
            <person name="Varga T."/>
            <person name="Krizsan K."/>
            <person name="Foldi C."/>
            <person name="Dima B."/>
            <person name="Sanchez-Garcia M."/>
            <person name="Sanchez-Ramirez S."/>
            <person name="Szollosi G.J."/>
            <person name="Szarkandi J.G."/>
            <person name="Papp V."/>
            <person name="Albert L."/>
            <person name="Andreopoulos W."/>
            <person name="Angelini C."/>
            <person name="Antonin V."/>
            <person name="Barry K.W."/>
            <person name="Bougher N.L."/>
            <person name="Buchanan P."/>
            <person name="Buyck B."/>
            <person name="Bense V."/>
            <person name="Catcheside P."/>
            <person name="Chovatia M."/>
            <person name="Cooper J."/>
            <person name="Damon W."/>
            <person name="Desjardin D."/>
            <person name="Finy P."/>
            <person name="Geml J."/>
            <person name="Haridas S."/>
            <person name="Hughes K."/>
            <person name="Justo A."/>
            <person name="Karasinski D."/>
            <person name="Kautmanova I."/>
            <person name="Kiss B."/>
            <person name="Kocsube S."/>
            <person name="Kotiranta H."/>
            <person name="LaButti K.M."/>
            <person name="Lechner B.E."/>
            <person name="Liimatainen K."/>
            <person name="Lipzen A."/>
            <person name="Lukacs Z."/>
            <person name="Mihaltcheva S."/>
            <person name="Morgado L.N."/>
            <person name="Niskanen T."/>
            <person name="Noordeloos M.E."/>
            <person name="Ohm R.A."/>
            <person name="Ortiz-Santana B."/>
            <person name="Ovrebo C."/>
            <person name="Racz N."/>
            <person name="Riley R."/>
            <person name="Savchenko A."/>
            <person name="Shiryaev A."/>
            <person name="Soop K."/>
            <person name="Spirin V."/>
            <person name="Szebenyi C."/>
            <person name="Tomsovsky M."/>
            <person name="Tulloss R.E."/>
            <person name="Uehling J."/>
            <person name="Grigoriev I.V."/>
            <person name="Vagvolgyi C."/>
            <person name="Papp T."/>
            <person name="Martin F.M."/>
            <person name="Miettinen O."/>
            <person name="Hibbett D.S."/>
            <person name="Nagy L.G."/>
        </authorList>
    </citation>
    <scope>NUCLEOTIDE SEQUENCE [LARGE SCALE GENOMIC DNA]</scope>
    <source>
        <strain evidence="1 2">NL-1719</strain>
    </source>
</reference>